<evidence type="ECO:0000313" key="3">
    <source>
        <dbReference type="EMBL" id="KAK2706426.1"/>
    </source>
</evidence>
<evidence type="ECO:0000256" key="2">
    <source>
        <dbReference type="SAM" id="MobiDB-lite"/>
    </source>
</evidence>
<dbReference type="EMBL" id="JAVRJZ010000020">
    <property type="protein sequence ID" value="KAK2706426.1"/>
    <property type="molecule type" value="Genomic_DNA"/>
</dbReference>
<accession>A0AA88HIR3</accession>
<proteinExistence type="predicted"/>
<gene>
    <name evidence="3" type="ORF">QYM36_016467</name>
</gene>
<sequence>MAFNGLSGEAIGNRIAIRYDRVVEGEVAKTQKQVTVLRQKKASANIKAESLQRKLLALHPQNNDRDAKICIEMQLLDLREEIEELDKSLDEETKNLTSWQRSLKERKTREEQLFEAIIDDKCTGASMLEVPLTLGMRTKSDSSLPTSINRTPGESGASPASPSTRHRIMKTLVKRMHKYKERALHPEFKKYLKEEKGTENWAFDTKKRMSFGSGSEDDCISEQLNRDDKQAVNEKCAASLDEIEYFEEYIRSYFKHNNVDTHLLPWLFESS</sequence>
<feature type="coiled-coil region" evidence="1">
    <location>
        <begin position="34"/>
        <end position="102"/>
    </location>
</feature>
<keyword evidence="4" id="KW-1185">Reference proteome</keyword>
<dbReference type="Proteomes" id="UP001187531">
    <property type="component" value="Unassembled WGS sequence"/>
</dbReference>
<feature type="compositionally biased region" description="Low complexity" evidence="2">
    <location>
        <begin position="152"/>
        <end position="163"/>
    </location>
</feature>
<name>A0AA88HIR3_ARTSF</name>
<dbReference type="AlphaFoldDB" id="A0AA88HIR3"/>
<evidence type="ECO:0000313" key="4">
    <source>
        <dbReference type="Proteomes" id="UP001187531"/>
    </source>
</evidence>
<reference evidence="3" key="1">
    <citation type="submission" date="2023-07" db="EMBL/GenBank/DDBJ databases">
        <title>Chromosome-level genome assembly of Artemia franciscana.</title>
        <authorList>
            <person name="Jo E."/>
        </authorList>
    </citation>
    <scope>NUCLEOTIDE SEQUENCE</scope>
    <source>
        <tissue evidence="3">Whole body</tissue>
    </source>
</reference>
<feature type="region of interest" description="Disordered" evidence="2">
    <location>
        <begin position="138"/>
        <end position="163"/>
    </location>
</feature>
<organism evidence="3 4">
    <name type="scientific">Artemia franciscana</name>
    <name type="common">Brine shrimp</name>
    <name type="synonym">Artemia sanfranciscana</name>
    <dbReference type="NCBI Taxonomy" id="6661"/>
    <lineage>
        <taxon>Eukaryota</taxon>
        <taxon>Metazoa</taxon>
        <taxon>Ecdysozoa</taxon>
        <taxon>Arthropoda</taxon>
        <taxon>Crustacea</taxon>
        <taxon>Branchiopoda</taxon>
        <taxon>Anostraca</taxon>
        <taxon>Artemiidae</taxon>
        <taxon>Artemia</taxon>
    </lineage>
</organism>
<keyword evidence="1" id="KW-0175">Coiled coil</keyword>
<feature type="compositionally biased region" description="Polar residues" evidence="2">
    <location>
        <begin position="141"/>
        <end position="150"/>
    </location>
</feature>
<evidence type="ECO:0000256" key="1">
    <source>
        <dbReference type="SAM" id="Coils"/>
    </source>
</evidence>
<protein>
    <submittedName>
        <fullName evidence="3">Uncharacterized protein</fullName>
    </submittedName>
</protein>
<comment type="caution">
    <text evidence="3">The sequence shown here is derived from an EMBL/GenBank/DDBJ whole genome shotgun (WGS) entry which is preliminary data.</text>
</comment>